<sequence length="71" mass="8087">MKKPKWRRKRRDALDYEIPKIKKKRARQCQGKSRNRLSSTTTDNIVSKASSTQNSSEKALNPSVAIALAML</sequence>
<evidence type="ECO:0000313" key="2">
    <source>
        <dbReference type="EMBL" id="KAK9043569.1"/>
    </source>
</evidence>
<evidence type="ECO:0000256" key="1">
    <source>
        <dbReference type="SAM" id="MobiDB-lite"/>
    </source>
</evidence>
<evidence type="ECO:0000313" key="3">
    <source>
        <dbReference type="Proteomes" id="UP001396334"/>
    </source>
</evidence>
<dbReference type="Proteomes" id="UP001396334">
    <property type="component" value="Unassembled WGS sequence"/>
</dbReference>
<feature type="compositionally biased region" description="Basic residues" evidence="1">
    <location>
        <begin position="1"/>
        <end position="11"/>
    </location>
</feature>
<reference evidence="2 3" key="1">
    <citation type="journal article" date="2024" name="G3 (Bethesda)">
        <title>Genome assembly of Hibiscus sabdariffa L. provides insights into metabolisms of medicinal natural products.</title>
        <authorList>
            <person name="Kim T."/>
        </authorList>
    </citation>
    <scope>NUCLEOTIDE SEQUENCE [LARGE SCALE GENOMIC DNA]</scope>
    <source>
        <strain evidence="2">TK-2024</strain>
        <tissue evidence="2">Old leaves</tissue>
    </source>
</reference>
<feature type="region of interest" description="Disordered" evidence="1">
    <location>
        <begin position="1"/>
        <end position="62"/>
    </location>
</feature>
<name>A0ABR2U1X3_9ROSI</name>
<keyword evidence="3" id="KW-1185">Reference proteome</keyword>
<dbReference type="EMBL" id="JBBPBN010000003">
    <property type="protein sequence ID" value="KAK9043569.1"/>
    <property type="molecule type" value="Genomic_DNA"/>
</dbReference>
<accession>A0ABR2U1X3</accession>
<protein>
    <submittedName>
        <fullName evidence="2">Uncharacterized protein</fullName>
    </submittedName>
</protein>
<gene>
    <name evidence="2" type="ORF">V6N11_071905</name>
</gene>
<proteinExistence type="predicted"/>
<comment type="caution">
    <text evidence="2">The sequence shown here is derived from an EMBL/GenBank/DDBJ whole genome shotgun (WGS) entry which is preliminary data.</text>
</comment>
<organism evidence="2 3">
    <name type="scientific">Hibiscus sabdariffa</name>
    <name type="common">roselle</name>
    <dbReference type="NCBI Taxonomy" id="183260"/>
    <lineage>
        <taxon>Eukaryota</taxon>
        <taxon>Viridiplantae</taxon>
        <taxon>Streptophyta</taxon>
        <taxon>Embryophyta</taxon>
        <taxon>Tracheophyta</taxon>
        <taxon>Spermatophyta</taxon>
        <taxon>Magnoliopsida</taxon>
        <taxon>eudicotyledons</taxon>
        <taxon>Gunneridae</taxon>
        <taxon>Pentapetalae</taxon>
        <taxon>rosids</taxon>
        <taxon>malvids</taxon>
        <taxon>Malvales</taxon>
        <taxon>Malvaceae</taxon>
        <taxon>Malvoideae</taxon>
        <taxon>Hibiscus</taxon>
    </lineage>
</organism>
<feature type="compositionally biased region" description="Polar residues" evidence="1">
    <location>
        <begin position="30"/>
        <end position="58"/>
    </location>
</feature>